<evidence type="ECO:0000313" key="2">
    <source>
        <dbReference type="Proteomes" id="UP001243330"/>
    </source>
</evidence>
<dbReference type="Proteomes" id="UP001243330">
    <property type="component" value="Unassembled WGS sequence"/>
</dbReference>
<dbReference type="AlphaFoldDB" id="A0AAD9EE99"/>
<evidence type="ECO:0000313" key="1">
    <source>
        <dbReference type="EMBL" id="KAK1845445.1"/>
    </source>
</evidence>
<gene>
    <name evidence="1" type="ORF">CCHR01_11942</name>
</gene>
<protein>
    <submittedName>
        <fullName evidence="1">Uncharacterized protein</fullName>
    </submittedName>
</protein>
<comment type="caution">
    <text evidence="1">The sequence shown here is derived from an EMBL/GenBank/DDBJ whole genome shotgun (WGS) entry which is preliminary data.</text>
</comment>
<reference evidence="1" key="1">
    <citation type="submission" date="2023-01" db="EMBL/GenBank/DDBJ databases">
        <title>Colletotrichum chrysophilum M932 genome sequence.</title>
        <authorList>
            <person name="Baroncelli R."/>
        </authorList>
    </citation>
    <scope>NUCLEOTIDE SEQUENCE</scope>
    <source>
        <strain evidence="1">M932</strain>
    </source>
</reference>
<accession>A0AAD9EE99</accession>
<sequence>MCLTVPPSCKEPATRGSASLPPFANYQIFH</sequence>
<dbReference type="EMBL" id="JAQOWY010000272">
    <property type="protein sequence ID" value="KAK1845445.1"/>
    <property type="molecule type" value="Genomic_DNA"/>
</dbReference>
<proteinExistence type="predicted"/>
<name>A0AAD9EE99_9PEZI</name>
<keyword evidence="2" id="KW-1185">Reference proteome</keyword>
<organism evidence="1 2">
    <name type="scientific">Colletotrichum chrysophilum</name>
    <dbReference type="NCBI Taxonomy" id="1836956"/>
    <lineage>
        <taxon>Eukaryota</taxon>
        <taxon>Fungi</taxon>
        <taxon>Dikarya</taxon>
        <taxon>Ascomycota</taxon>
        <taxon>Pezizomycotina</taxon>
        <taxon>Sordariomycetes</taxon>
        <taxon>Hypocreomycetidae</taxon>
        <taxon>Glomerellales</taxon>
        <taxon>Glomerellaceae</taxon>
        <taxon>Colletotrichum</taxon>
        <taxon>Colletotrichum gloeosporioides species complex</taxon>
    </lineage>
</organism>